<evidence type="ECO:0000313" key="2">
    <source>
        <dbReference type="Proteomes" id="UP000224044"/>
    </source>
</evidence>
<dbReference type="AlphaFoldDB" id="A0AAP8JVM8"/>
<dbReference type="EMBL" id="NUSY01000037">
    <property type="protein sequence ID" value="PHE08759.1"/>
    <property type="molecule type" value="Genomic_DNA"/>
</dbReference>
<comment type="caution">
    <text evidence="1">The sequence shown here is derived from an EMBL/GenBank/DDBJ whole genome shotgun (WGS) entry which is preliminary data.</text>
</comment>
<dbReference type="InterPro" id="IPR036388">
    <property type="entry name" value="WH-like_DNA-bd_sf"/>
</dbReference>
<name>A0AAP8JVM8_9BACI</name>
<dbReference type="RefSeq" id="WP_097880489.1">
    <property type="nucleotide sequence ID" value="NZ_JBALNA010000010.1"/>
</dbReference>
<dbReference type="Gene3D" id="1.10.10.10">
    <property type="entry name" value="Winged helix-like DNA-binding domain superfamily/Winged helix DNA-binding domain"/>
    <property type="match status" value="1"/>
</dbReference>
<dbReference type="SUPFAM" id="SSF46785">
    <property type="entry name" value="Winged helix' DNA-binding domain"/>
    <property type="match status" value="1"/>
</dbReference>
<sequence>MALTEDQREAQQAARVEKRKLISQMAEKAKAAGEQPLYNKYEQETQDQVSFVRTPANLFHYMNMQPYGFTADTLFIYQIIVQYFRKEEKYAYPSQYALSKLLKKNLSTVKRHVALLRDVGLIRIINEGRGTNNRYQPLVPLTESELFQRFPLAKKFEQQFSNQVDEFKARDIKRLEERRSENK</sequence>
<evidence type="ECO:0000313" key="1">
    <source>
        <dbReference type="EMBL" id="PHE08759.1"/>
    </source>
</evidence>
<reference evidence="1 2" key="1">
    <citation type="submission" date="2017-09" db="EMBL/GenBank/DDBJ databases">
        <title>Large-scale bioinformatics analysis of Bacillus genomes uncovers conserved roles of natural products in bacterial physiology.</title>
        <authorList>
            <consortium name="Agbiome Team Llc"/>
            <person name="Bleich R.M."/>
            <person name="Grubbs K.J."/>
            <person name="Santa Maria K.C."/>
            <person name="Allen S.E."/>
            <person name="Farag S."/>
            <person name="Shank E.A."/>
            <person name="Bowers A."/>
        </authorList>
    </citation>
    <scope>NUCLEOTIDE SEQUENCE [LARGE SCALE GENOMIC DNA]</scope>
    <source>
        <strain evidence="1 2">AFS042148</strain>
    </source>
</reference>
<accession>A0AAP8JVM8</accession>
<dbReference type="Proteomes" id="UP000224044">
    <property type="component" value="Unassembled WGS sequence"/>
</dbReference>
<gene>
    <name evidence="1" type="ORF">COF62_24260</name>
</gene>
<dbReference type="InterPro" id="IPR036390">
    <property type="entry name" value="WH_DNA-bd_sf"/>
</dbReference>
<organism evidence="1 2">
    <name type="scientific">Bacillus toyonensis</name>
    <dbReference type="NCBI Taxonomy" id="155322"/>
    <lineage>
        <taxon>Bacteria</taxon>
        <taxon>Bacillati</taxon>
        <taxon>Bacillota</taxon>
        <taxon>Bacilli</taxon>
        <taxon>Bacillales</taxon>
        <taxon>Bacillaceae</taxon>
        <taxon>Bacillus</taxon>
        <taxon>Bacillus cereus group</taxon>
    </lineage>
</organism>
<evidence type="ECO:0008006" key="3">
    <source>
        <dbReference type="Google" id="ProtNLM"/>
    </source>
</evidence>
<proteinExistence type="predicted"/>
<protein>
    <recommendedName>
        <fullName evidence="3">Helix-turn-helix domain-containing protein</fullName>
    </recommendedName>
</protein>